<dbReference type="RefSeq" id="WP_379495210.1">
    <property type="nucleotide sequence ID" value="NZ_JBHSAO010000001.1"/>
</dbReference>
<organism evidence="1 2">
    <name type="scientific">Oceanobacillus longus</name>
    <dbReference type="NCBI Taxonomy" id="930120"/>
    <lineage>
        <taxon>Bacteria</taxon>
        <taxon>Bacillati</taxon>
        <taxon>Bacillota</taxon>
        <taxon>Bacilli</taxon>
        <taxon>Bacillales</taxon>
        <taxon>Bacillaceae</taxon>
        <taxon>Oceanobacillus</taxon>
    </lineage>
</organism>
<evidence type="ECO:0008006" key="3">
    <source>
        <dbReference type="Google" id="ProtNLM"/>
    </source>
</evidence>
<proteinExistence type="predicted"/>
<sequence>MNYKEVDTFIDDYYNVPNVTSLPEDEQKEIHNLTFKQWKVQAMVAETIEDQAKKQRLIDNIVQYKSEKWGVVNGE</sequence>
<comment type="caution">
    <text evidence="1">The sequence shown here is derived from an EMBL/GenBank/DDBJ whole genome shotgun (WGS) entry which is preliminary data.</text>
</comment>
<name>A0ABV8GSJ9_9BACI</name>
<evidence type="ECO:0000313" key="1">
    <source>
        <dbReference type="EMBL" id="MFC4022710.1"/>
    </source>
</evidence>
<gene>
    <name evidence="1" type="ORF">ACFOUV_02620</name>
</gene>
<keyword evidence="2" id="KW-1185">Reference proteome</keyword>
<accession>A0ABV8GSJ9</accession>
<evidence type="ECO:0000313" key="2">
    <source>
        <dbReference type="Proteomes" id="UP001595772"/>
    </source>
</evidence>
<dbReference type="EMBL" id="JBHSAO010000001">
    <property type="protein sequence ID" value="MFC4022710.1"/>
    <property type="molecule type" value="Genomic_DNA"/>
</dbReference>
<reference evidence="2" key="1">
    <citation type="journal article" date="2019" name="Int. J. Syst. Evol. Microbiol.">
        <title>The Global Catalogue of Microorganisms (GCM) 10K type strain sequencing project: providing services to taxonomists for standard genome sequencing and annotation.</title>
        <authorList>
            <consortium name="The Broad Institute Genomics Platform"/>
            <consortium name="The Broad Institute Genome Sequencing Center for Infectious Disease"/>
            <person name="Wu L."/>
            <person name="Ma J."/>
        </authorList>
    </citation>
    <scope>NUCLEOTIDE SEQUENCE [LARGE SCALE GENOMIC DNA]</scope>
    <source>
        <strain evidence="2">IBRC-M 10703</strain>
    </source>
</reference>
<protein>
    <recommendedName>
        <fullName evidence="3">Phage protein</fullName>
    </recommendedName>
</protein>
<dbReference type="Proteomes" id="UP001595772">
    <property type="component" value="Unassembled WGS sequence"/>
</dbReference>